<dbReference type="STRING" id="624147.SAMN04487970_105412"/>
<proteinExistence type="inferred from homology"/>
<feature type="domain" description="Bacterial type II secretion system protein E" evidence="2">
    <location>
        <begin position="212"/>
        <end position="411"/>
    </location>
</feature>
<dbReference type="InterPro" id="IPR050921">
    <property type="entry name" value="T4SS_GSP_E_ATPase"/>
</dbReference>
<dbReference type="Gene3D" id="3.30.450.380">
    <property type="match status" value="1"/>
</dbReference>
<evidence type="ECO:0000259" key="2">
    <source>
        <dbReference type="Pfam" id="PF00437"/>
    </source>
</evidence>
<protein>
    <submittedName>
        <fullName evidence="3">Pilus assembly protein CpaF</fullName>
    </submittedName>
</protein>
<gene>
    <name evidence="3" type="ORF">SAMN04487970_105412</name>
</gene>
<dbReference type="PANTHER" id="PTHR30486:SF6">
    <property type="entry name" value="TYPE IV PILUS RETRACTATION ATPASE PILT"/>
    <property type="match status" value="1"/>
</dbReference>
<evidence type="ECO:0000313" key="4">
    <source>
        <dbReference type="Proteomes" id="UP000198601"/>
    </source>
</evidence>
<dbReference type="InterPro" id="IPR027417">
    <property type="entry name" value="P-loop_NTPase"/>
</dbReference>
<keyword evidence="4" id="KW-1185">Reference proteome</keyword>
<organism evidence="3 4">
    <name type="scientific">Paenibacillus tianmuensis</name>
    <dbReference type="NCBI Taxonomy" id="624147"/>
    <lineage>
        <taxon>Bacteria</taxon>
        <taxon>Bacillati</taxon>
        <taxon>Bacillota</taxon>
        <taxon>Bacilli</taxon>
        <taxon>Bacillales</taxon>
        <taxon>Paenibacillaceae</taxon>
        <taxon>Paenibacillus</taxon>
    </lineage>
</organism>
<reference evidence="4" key="1">
    <citation type="submission" date="2016-10" db="EMBL/GenBank/DDBJ databases">
        <authorList>
            <person name="Varghese N."/>
            <person name="Submissions S."/>
        </authorList>
    </citation>
    <scope>NUCLEOTIDE SEQUENCE [LARGE SCALE GENOMIC DNA]</scope>
    <source>
        <strain evidence="4">CGMCC 1.8946</strain>
    </source>
</reference>
<dbReference type="PANTHER" id="PTHR30486">
    <property type="entry name" value="TWITCHING MOTILITY PROTEIN PILT"/>
    <property type="match status" value="1"/>
</dbReference>
<name>A0A1G4TIU9_9BACL</name>
<dbReference type="SUPFAM" id="SSF52540">
    <property type="entry name" value="P-loop containing nucleoside triphosphate hydrolases"/>
    <property type="match status" value="1"/>
</dbReference>
<dbReference type="RefSeq" id="WP_245719810.1">
    <property type="nucleotide sequence ID" value="NZ_FMTT01000054.1"/>
</dbReference>
<comment type="similarity">
    <text evidence="1">Belongs to the GSP E family.</text>
</comment>
<sequence length="482" mass="54920">MSLPTAHRAGGRMRPRTRFEAGQYLKDLMQADQARERMPASWSSLNAAGHKKGVQRMPLADAVKLVYEHLTERSKKDQALYEDILQAGLGEPLAQVRMKAVIDTLLTEYRIDIEPDTLTPPLTPTECVFADTCGAGLIEDLYRLPDVEEVQVIGCDIYLLRNGEMTRHARRFASLADVLLLQDRLALCGKKPINERQPFIQSYLWNRSRLVMTRPPYSDVPSIHIRNFIVKDVTLELLADLHTLNEPMARLLRLLVRYHASFLIGGGTATGKTTFLFALAQEIPENERIRTLEKEFEVALRERLRGNRNILAVREVDEIGLSMEESFKPLLVMSPHWVIVGEAKGSEVSQMVQGALRGHDMMGTMHTKYRDSFISDVVDMIKQDGRQHDQTDTVRRVARAFNLIVFLRLVRIGGKPVRVATEITELSVDEQQTVHIRPLVEWDFQRQTWRFTGARFSRSLMDHLVANGANPDEFWELGVWGA</sequence>
<dbReference type="Proteomes" id="UP000198601">
    <property type="component" value="Unassembled WGS sequence"/>
</dbReference>
<dbReference type="EMBL" id="FMTT01000054">
    <property type="protein sequence ID" value="SCW81330.1"/>
    <property type="molecule type" value="Genomic_DNA"/>
</dbReference>
<dbReference type="InterPro" id="IPR001482">
    <property type="entry name" value="T2SS/T4SS_dom"/>
</dbReference>
<evidence type="ECO:0000256" key="1">
    <source>
        <dbReference type="ARBA" id="ARBA00006611"/>
    </source>
</evidence>
<accession>A0A1G4TIU9</accession>
<dbReference type="GO" id="GO:0016887">
    <property type="term" value="F:ATP hydrolysis activity"/>
    <property type="evidence" value="ECO:0007669"/>
    <property type="project" value="InterPro"/>
</dbReference>
<evidence type="ECO:0000313" key="3">
    <source>
        <dbReference type="EMBL" id="SCW81330.1"/>
    </source>
</evidence>
<dbReference type="Gene3D" id="3.40.50.300">
    <property type="entry name" value="P-loop containing nucleotide triphosphate hydrolases"/>
    <property type="match status" value="1"/>
</dbReference>
<dbReference type="Pfam" id="PF00437">
    <property type="entry name" value="T2SSE"/>
    <property type="match status" value="1"/>
</dbReference>
<dbReference type="AlphaFoldDB" id="A0A1G4TIU9"/>